<dbReference type="Proteomes" id="UP000265520">
    <property type="component" value="Unassembled WGS sequence"/>
</dbReference>
<keyword evidence="2" id="KW-1185">Reference proteome</keyword>
<comment type="caution">
    <text evidence="1">The sequence shown here is derived from an EMBL/GenBank/DDBJ whole genome shotgun (WGS) entry which is preliminary data.</text>
</comment>
<feature type="non-terminal residue" evidence="1">
    <location>
        <position position="1"/>
    </location>
</feature>
<sequence length="76" mass="8432">TGTTRGSGGELDTAGGVAVFAVGHDVQWERPKSIASEIMHSQVHFDDLLAKTCNDDHDVDDCFFNERVVEIMIRRK</sequence>
<evidence type="ECO:0000313" key="1">
    <source>
        <dbReference type="EMBL" id="MCI18018.1"/>
    </source>
</evidence>
<reference evidence="1 2" key="1">
    <citation type="journal article" date="2018" name="Front. Plant Sci.">
        <title>Red Clover (Trifolium pratense) and Zigzag Clover (T. medium) - A Picture of Genomic Similarities and Differences.</title>
        <authorList>
            <person name="Dluhosova J."/>
            <person name="Istvanek J."/>
            <person name="Nedelnik J."/>
            <person name="Repkova J."/>
        </authorList>
    </citation>
    <scope>NUCLEOTIDE SEQUENCE [LARGE SCALE GENOMIC DNA]</scope>
    <source>
        <strain evidence="2">cv. 10/8</strain>
        <tissue evidence="1">Leaf</tissue>
    </source>
</reference>
<dbReference type="AlphaFoldDB" id="A0A392Q1R4"/>
<protein>
    <submittedName>
        <fullName evidence="1">Uncharacterized protein</fullName>
    </submittedName>
</protein>
<organism evidence="1 2">
    <name type="scientific">Trifolium medium</name>
    <dbReference type="NCBI Taxonomy" id="97028"/>
    <lineage>
        <taxon>Eukaryota</taxon>
        <taxon>Viridiplantae</taxon>
        <taxon>Streptophyta</taxon>
        <taxon>Embryophyta</taxon>
        <taxon>Tracheophyta</taxon>
        <taxon>Spermatophyta</taxon>
        <taxon>Magnoliopsida</taxon>
        <taxon>eudicotyledons</taxon>
        <taxon>Gunneridae</taxon>
        <taxon>Pentapetalae</taxon>
        <taxon>rosids</taxon>
        <taxon>fabids</taxon>
        <taxon>Fabales</taxon>
        <taxon>Fabaceae</taxon>
        <taxon>Papilionoideae</taxon>
        <taxon>50 kb inversion clade</taxon>
        <taxon>NPAAA clade</taxon>
        <taxon>Hologalegina</taxon>
        <taxon>IRL clade</taxon>
        <taxon>Trifolieae</taxon>
        <taxon>Trifolium</taxon>
    </lineage>
</organism>
<evidence type="ECO:0000313" key="2">
    <source>
        <dbReference type="Proteomes" id="UP000265520"/>
    </source>
</evidence>
<accession>A0A392Q1R4</accession>
<name>A0A392Q1R4_9FABA</name>
<dbReference type="EMBL" id="LXQA010108122">
    <property type="protein sequence ID" value="MCI18018.1"/>
    <property type="molecule type" value="Genomic_DNA"/>
</dbReference>
<proteinExistence type="predicted"/>